<evidence type="ECO:0000313" key="1">
    <source>
        <dbReference type="EMBL" id="KAJ4726145.1"/>
    </source>
</evidence>
<organism evidence="1 2">
    <name type="scientific">Melia azedarach</name>
    <name type="common">Chinaberry tree</name>
    <dbReference type="NCBI Taxonomy" id="155640"/>
    <lineage>
        <taxon>Eukaryota</taxon>
        <taxon>Viridiplantae</taxon>
        <taxon>Streptophyta</taxon>
        <taxon>Embryophyta</taxon>
        <taxon>Tracheophyta</taxon>
        <taxon>Spermatophyta</taxon>
        <taxon>Magnoliopsida</taxon>
        <taxon>eudicotyledons</taxon>
        <taxon>Gunneridae</taxon>
        <taxon>Pentapetalae</taxon>
        <taxon>rosids</taxon>
        <taxon>malvids</taxon>
        <taxon>Sapindales</taxon>
        <taxon>Meliaceae</taxon>
        <taxon>Melia</taxon>
    </lineage>
</organism>
<protein>
    <submittedName>
        <fullName evidence="1">Pentatricopeptide repeat-containing protein</fullName>
    </submittedName>
</protein>
<dbReference type="EMBL" id="CM051395">
    <property type="protein sequence ID" value="KAJ4726145.1"/>
    <property type="molecule type" value="Genomic_DNA"/>
</dbReference>
<sequence>MPTSAKILSSFFRSGRKISATTKPSLVTLSGAATEDLPLKQFVSALQAQPPTSSSSVPKYSDKPPKPRTSPARKPAIELSLPTSEREGDSDNSTTKLKTEIYSILRDDDSVTLPNSRGIESQKLLEEVLDIPWISTRSHNNVSTRRREIWRERKQKWVFCKGQNRRFNRIAKICANQLGTGATIEIFGKFGRETGVKEYNALIGICIEKARTCDDEDVAIEEVCKALQVFNFMKEKGFQLEEEIYGPLLIYFIDMGMIEEFHIFCENINNGNSSSVPRLGYYEMLLWIKANDEEKIRELCNHIAADNERDYFCFRENYLLALCESDHKDYLLQLMETVDITKISSLDHMASIFKSFGRLLLESYAEKHLLAFKTSDHGAKNVSNLIFSYSTGIPNLAVEDVVMKFKDMHAKLEITPSSASYEKLILFCCDLHKVHVALDIVAQMFEGGLTPSTNTVNSILHASEDSYEYNLVRQIYSMICHHNLEPNSETFKSMISLSVKMKDFDGAYGMLDDMKEMNLMPTANMYNSIMLGYFRKKDMQGALMVLKQMEAANVKPDSQTFSFLILNCSSEEDIIKYYEELKSSGVQVTKHVFMALINAYATCGEFEKAKQVVLDQEIPVKSLSEMKSVLVSALASHGRVSEALSIYEEIKQAGCCLDSRAAISLIEHLNSEGELSRMLQLLEELHDLDHWVDGCCRLILQSIRFKNLSYAMDLLKQLKDKVKNDEMIMENHFTEVFCLIADADLPDVQIGLDLLQFIKHELGLSPSRKCLDFLLGACVNARDLQSSHLIWKEYKKAGLPYNALSYLWMYKAFLASGNLKSASKLLNKMPKDDPHVRSVVQACKQVYIKSAPSRIKKSH</sequence>
<proteinExistence type="predicted"/>
<reference evidence="1 2" key="1">
    <citation type="journal article" date="2023" name="Science">
        <title>Complex scaffold remodeling in plant triterpene biosynthesis.</title>
        <authorList>
            <person name="De La Pena R."/>
            <person name="Hodgson H."/>
            <person name="Liu J.C."/>
            <person name="Stephenson M.J."/>
            <person name="Martin A.C."/>
            <person name="Owen C."/>
            <person name="Harkess A."/>
            <person name="Leebens-Mack J."/>
            <person name="Jimenez L.E."/>
            <person name="Osbourn A."/>
            <person name="Sattely E.S."/>
        </authorList>
    </citation>
    <scope>NUCLEOTIDE SEQUENCE [LARGE SCALE GENOMIC DNA]</scope>
    <source>
        <strain evidence="2">cv. JPN11</strain>
        <tissue evidence="1">Leaf</tissue>
    </source>
</reference>
<comment type="caution">
    <text evidence="1">The sequence shown here is derived from an EMBL/GenBank/DDBJ whole genome shotgun (WGS) entry which is preliminary data.</text>
</comment>
<evidence type="ECO:0000313" key="2">
    <source>
        <dbReference type="Proteomes" id="UP001164539"/>
    </source>
</evidence>
<gene>
    <name evidence="1" type="ORF">OWV82_004903</name>
</gene>
<name>A0ACC1YQR5_MELAZ</name>
<dbReference type="Proteomes" id="UP001164539">
    <property type="component" value="Chromosome 2"/>
</dbReference>
<accession>A0ACC1YQR5</accession>
<keyword evidence="2" id="KW-1185">Reference proteome</keyword>